<name>A0AAQ3UF99_PASNO</name>
<evidence type="ECO:0000313" key="3">
    <source>
        <dbReference type="Proteomes" id="UP001341281"/>
    </source>
</evidence>
<organism evidence="1 3">
    <name type="scientific">Paspalum notatum var. saurae</name>
    <dbReference type="NCBI Taxonomy" id="547442"/>
    <lineage>
        <taxon>Eukaryota</taxon>
        <taxon>Viridiplantae</taxon>
        <taxon>Streptophyta</taxon>
        <taxon>Embryophyta</taxon>
        <taxon>Tracheophyta</taxon>
        <taxon>Spermatophyta</taxon>
        <taxon>Magnoliopsida</taxon>
        <taxon>Liliopsida</taxon>
        <taxon>Poales</taxon>
        <taxon>Poaceae</taxon>
        <taxon>PACMAD clade</taxon>
        <taxon>Panicoideae</taxon>
        <taxon>Andropogonodae</taxon>
        <taxon>Paspaleae</taxon>
        <taxon>Paspalinae</taxon>
        <taxon>Paspalum</taxon>
    </lineage>
</organism>
<protein>
    <submittedName>
        <fullName evidence="1">Uncharacterized protein</fullName>
    </submittedName>
</protein>
<dbReference type="Proteomes" id="UP001341281">
    <property type="component" value="Chromosome 08"/>
</dbReference>
<proteinExistence type="predicted"/>
<dbReference type="EMBL" id="CP144752">
    <property type="protein sequence ID" value="WVZ91379.1"/>
    <property type="molecule type" value="Genomic_DNA"/>
</dbReference>
<dbReference type="AlphaFoldDB" id="A0AAQ3UF99"/>
<gene>
    <name evidence="1" type="ORF">U9M48_037559</name>
    <name evidence="2" type="ORF">U9M48_037576</name>
</gene>
<reference evidence="1 3" key="1">
    <citation type="submission" date="2024-02" db="EMBL/GenBank/DDBJ databases">
        <title>High-quality chromosome-scale genome assembly of Pensacola bahiagrass (Paspalum notatum Flugge var. saurae).</title>
        <authorList>
            <person name="Vega J.M."/>
            <person name="Podio M."/>
            <person name="Orjuela J."/>
            <person name="Siena L.A."/>
            <person name="Pessino S.C."/>
            <person name="Combes M.C."/>
            <person name="Mariac C."/>
            <person name="Albertini E."/>
            <person name="Pupilli F."/>
            <person name="Ortiz J.P.A."/>
            <person name="Leblanc O."/>
        </authorList>
    </citation>
    <scope>NUCLEOTIDE SEQUENCE [LARGE SCALE GENOMIC DNA]</scope>
    <source>
        <strain evidence="1">R1</strain>
        <tissue evidence="1">Leaf</tissue>
    </source>
</reference>
<dbReference type="EMBL" id="CP144752">
    <property type="protein sequence ID" value="WVZ91396.1"/>
    <property type="molecule type" value="Genomic_DNA"/>
</dbReference>
<keyword evidence="3" id="KW-1185">Reference proteome</keyword>
<sequence length="93" mass="10307">MGWDGFDLAACASSSSAGSATPTTHCSDDEIRTGMLVNYVQDTKIQKGGEKRFGMDNLDASCPKEGVKKVFLQLRPHRKLVSVLCQKDIWCYY</sequence>
<evidence type="ECO:0000313" key="1">
    <source>
        <dbReference type="EMBL" id="WVZ91379.1"/>
    </source>
</evidence>
<accession>A0AAQ3UF99</accession>
<evidence type="ECO:0000313" key="2">
    <source>
        <dbReference type="EMBL" id="WVZ91396.1"/>
    </source>
</evidence>